<proteinExistence type="predicted"/>
<feature type="domain" description="FLYWCH-type" evidence="4">
    <location>
        <begin position="2"/>
        <end position="47"/>
    </location>
</feature>
<keyword evidence="1" id="KW-0479">Metal-binding</keyword>
<evidence type="ECO:0000256" key="3">
    <source>
        <dbReference type="ARBA" id="ARBA00022833"/>
    </source>
</evidence>
<gene>
    <name evidence="5" type="ORF">JYU34_004423</name>
</gene>
<dbReference type="Gene3D" id="2.20.25.240">
    <property type="match status" value="1"/>
</dbReference>
<dbReference type="Pfam" id="PF04500">
    <property type="entry name" value="FLYWCH"/>
    <property type="match status" value="1"/>
</dbReference>
<dbReference type="Proteomes" id="UP000823941">
    <property type="component" value="Chromosome 6"/>
</dbReference>
<accession>A0ABQ7QXZ4</accession>
<keyword evidence="2" id="KW-0863">Zinc-finger</keyword>
<organism evidence="5 6">
    <name type="scientific">Plutella xylostella</name>
    <name type="common">Diamondback moth</name>
    <name type="synonym">Plutella maculipennis</name>
    <dbReference type="NCBI Taxonomy" id="51655"/>
    <lineage>
        <taxon>Eukaryota</taxon>
        <taxon>Metazoa</taxon>
        <taxon>Ecdysozoa</taxon>
        <taxon>Arthropoda</taxon>
        <taxon>Hexapoda</taxon>
        <taxon>Insecta</taxon>
        <taxon>Pterygota</taxon>
        <taxon>Neoptera</taxon>
        <taxon>Endopterygota</taxon>
        <taxon>Lepidoptera</taxon>
        <taxon>Glossata</taxon>
        <taxon>Ditrysia</taxon>
        <taxon>Yponomeutoidea</taxon>
        <taxon>Plutellidae</taxon>
        <taxon>Plutella</taxon>
    </lineage>
</organism>
<reference evidence="5 6" key="1">
    <citation type="submission" date="2021-06" db="EMBL/GenBank/DDBJ databases">
        <title>A haploid diamondback moth (Plutella xylostella L.) genome assembly resolves 31 chromosomes and identifies a diamide resistance mutation.</title>
        <authorList>
            <person name="Ward C.M."/>
            <person name="Perry K.D."/>
            <person name="Baker G."/>
            <person name="Powis K."/>
            <person name="Heckel D.G."/>
            <person name="Baxter S.W."/>
        </authorList>
    </citation>
    <scope>NUCLEOTIDE SEQUENCE [LARGE SCALE GENOMIC DNA]</scope>
    <source>
        <strain evidence="5 6">LV</strain>
        <tissue evidence="5">Single pupa</tissue>
    </source>
</reference>
<sequence>MGGFRYLKARGTAAWVRWRCFKKDHGCGAAVKTIDGEIVSMIGEHNHAEHTFS</sequence>
<evidence type="ECO:0000259" key="4">
    <source>
        <dbReference type="Pfam" id="PF04500"/>
    </source>
</evidence>
<name>A0ABQ7QXZ4_PLUXY</name>
<evidence type="ECO:0000313" key="5">
    <source>
        <dbReference type="EMBL" id="KAG7309909.1"/>
    </source>
</evidence>
<keyword evidence="3" id="KW-0862">Zinc</keyword>
<dbReference type="InterPro" id="IPR007588">
    <property type="entry name" value="Znf_FLYWCH"/>
</dbReference>
<dbReference type="EMBL" id="JAHIBW010000006">
    <property type="protein sequence ID" value="KAG7309909.1"/>
    <property type="molecule type" value="Genomic_DNA"/>
</dbReference>
<evidence type="ECO:0000256" key="1">
    <source>
        <dbReference type="ARBA" id="ARBA00022723"/>
    </source>
</evidence>
<evidence type="ECO:0000313" key="6">
    <source>
        <dbReference type="Proteomes" id="UP000823941"/>
    </source>
</evidence>
<keyword evidence="6" id="KW-1185">Reference proteome</keyword>
<comment type="caution">
    <text evidence="5">The sequence shown here is derived from an EMBL/GenBank/DDBJ whole genome shotgun (WGS) entry which is preliminary data.</text>
</comment>
<protein>
    <recommendedName>
        <fullName evidence="4">FLYWCH-type domain-containing protein</fullName>
    </recommendedName>
</protein>
<evidence type="ECO:0000256" key="2">
    <source>
        <dbReference type="ARBA" id="ARBA00022771"/>
    </source>
</evidence>